<dbReference type="Pfam" id="PF26133">
    <property type="entry name" value="DUF8039"/>
    <property type="match status" value="1"/>
</dbReference>
<evidence type="ECO:0000259" key="3">
    <source>
        <dbReference type="Pfam" id="PF26133"/>
    </source>
</evidence>
<dbReference type="AlphaFoldDB" id="A0A830BQB4"/>
<proteinExistence type="predicted"/>
<feature type="region of interest" description="Disordered" evidence="1">
    <location>
        <begin position="1"/>
        <end position="52"/>
    </location>
</feature>
<reference evidence="4" key="1">
    <citation type="submission" date="2020-07" db="EMBL/GenBank/DDBJ databases">
        <title>Ethylene signaling mediates host invasion by parasitic plants.</title>
        <authorList>
            <person name="Yoshida S."/>
        </authorList>
    </citation>
    <scope>NUCLEOTIDE SEQUENCE</scope>
    <source>
        <strain evidence="4">Okayama</strain>
    </source>
</reference>
<organism evidence="4 5">
    <name type="scientific">Phtheirospermum japonicum</name>
    <dbReference type="NCBI Taxonomy" id="374723"/>
    <lineage>
        <taxon>Eukaryota</taxon>
        <taxon>Viridiplantae</taxon>
        <taxon>Streptophyta</taxon>
        <taxon>Embryophyta</taxon>
        <taxon>Tracheophyta</taxon>
        <taxon>Spermatophyta</taxon>
        <taxon>Magnoliopsida</taxon>
        <taxon>eudicotyledons</taxon>
        <taxon>Gunneridae</taxon>
        <taxon>Pentapetalae</taxon>
        <taxon>asterids</taxon>
        <taxon>lamiids</taxon>
        <taxon>Lamiales</taxon>
        <taxon>Orobanchaceae</taxon>
        <taxon>Orobanchaceae incertae sedis</taxon>
        <taxon>Phtheirospermum</taxon>
    </lineage>
</organism>
<feature type="domain" description="KANL3/Tex30 alpha/beta hydrolase-like" evidence="2">
    <location>
        <begin position="118"/>
        <end position="271"/>
    </location>
</feature>
<feature type="region of interest" description="Disordered" evidence="1">
    <location>
        <begin position="278"/>
        <end position="331"/>
    </location>
</feature>
<dbReference type="InterPro" id="IPR026555">
    <property type="entry name" value="NSL3/Tex30"/>
</dbReference>
<feature type="region of interest" description="Disordered" evidence="1">
    <location>
        <begin position="510"/>
        <end position="529"/>
    </location>
</feature>
<dbReference type="Pfam" id="PF20408">
    <property type="entry name" value="Abhydrolase_11"/>
    <property type="match status" value="2"/>
</dbReference>
<accession>A0A830BQB4</accession>
<evidence type="ECO:0000256" key="1">
    <source>
        <dbReference type="SAM" id="MobiDB-lite"/>
    </source>
</evidence>
<feature type="compositionally biased region" description="Low complexity" evidence="1">
    <location>
        <begin position="305"/>
        <end position="324"/>
    </location>
</feature>
<gene>
    <name evidence="4" type="ORF">PHJA_000815200</name>
</gene>
<dbReference type="SUPFAM" id="SSF54001">
    <property type="entry name" value="Cysteine proteinases"/>
    <property type="match status" value="1"/>
</dbReference>
<dbReference type="Proteomes" id="UP000653305">
    <property type="component" value="Unassembled WGS sequence"/>
</dbReference>
<dbReference type="SUPFAM" id="SSF53474">
    <property type="entry name" value="alpha/beta-Hydrolases"/>
    <property type="match status" value="2"/>
</dbReference>
<feature type="compositionally biased region" description="Basic residues" evidence="1">
    <location>
        <begin position="1"/>
        <end position="12"/>
    </location>
</feature>
<dbReference type="InterPro" id="IPR029058">
    <property type="entry name" value="AB_hydrolase_fold"/>
</dbReference>
<dbReference type="Gene3D" id="3.40.50.1820">
    <property type="entry name" value="alpha/beta hydrolase"/>
    <property type="match status" value="2"/>
</dbReference>
<name>A0A830BQB4_9LAMI</name>
<dbReference type="EMBL" id="BMAC01000130">
    <property type="protein sequence ID" value="GFP86714.1"/>
    <property type="molecule type" value="Genomic_DNA"/>
</dbReference>
<dbReference type="OrthoDB" id="1731907at2759"/>
<evidence type="ECO:0000313" key="4">
    <source>
        <dbReference type="EMBL" id="GFP86714.1"/>
    </source>
</evidence>
<dbReference type="InterPro" id="IPR038765">
    <property type="entry name" value="Papain-like_cys_pep_sf"/>
</dbReference>
<feature type="domain" description="KANL3/Tex30 alpha/beta hydrolase-like" evidence="2">
    <location>
        <begin position="1026"/>
        <end position="1094"/>
    </location>
</feature>
<dbReference type="PANTHER" id="PTHR13136">
    <property type="entry name" value="TESTIS DEVELOPMENT PROTEIN PRTD"/>
    <property type="match status" value="1"/>
</dbReference>
<dbReference type="PANTHER" id="PTHR13136:SF11">
    <property type="entry name" value="TESTIS-EXPRESSED PROTEIN 30"/>
    <property type="match status" value="1"/>
</dbReference>
<feature type="domain" description="DUF8039" evidence="3">
    <location>
        <begin position="685"/>
        <end position="760"/>
    </location>
</feature>
<evidence type="ECO:0000313" key="5">
    <source>
        <dbReference type="Proteomes" id="UP000653305"/>
    </source>
</evidence>
<dbReference type="FunFam" id="3.40.50.1820:FF:000207">
    <property type="entry name" value="Alpha/beta-Hydrolases superfamily protein"/>
    <property type="match status" value="1"/>
</dbReference>
<dbReference type="InterPro" id="IPR058352">
    <property type="entry name" value="DUF8039"/>
</dbReference>
<keyword evidence="5" id="KW-1185">Reference proteome</keyword>
<dbReference type="InterPro" id="IPR046879">
    <property type="entry name" value="KANL3/Tex30_Abhydrolase"/>
</dbReference>
<feature type="compositionally biased region" description="Basic and acidic residues" evidence="1">
    <location>
        <begin position="35"/>
        <end position="50"/>
    </location>
</feature>
<evidence type="ECO:0000259" key="2">
    <source>
        <dbReference type="Pfam" id="PF20408"/>
    </source>
</evidence>
<protein>
    <submittedName>
        <fullName evidence="4">Kat8 regulatory nsl complex subunit 3</fullName>
    </submittedName>
</protein>
<dbReference type="Gene3D" id="3.40.395.10">
    <property type="entry name" value="Adenoviral Proteinase, Chain A"/>
    <property type="match status" value="1"/>
</dbReference>
<sequence>MVIKRVSKRRRKDQNVQDNVEENRPSPPGVDETSEQLREKSTNGKQKEKPPVVVLAHGAGAPSSSDWMIRWKCMLAEALNAIEVVTFDYPCEIVNKLCFFITFFDFMDFSTELLADITGKKRWVPPKAEKLIDFHSEIVKKTMDKYPGHPLILAGKSMGSRVSCMVAGDKDIAASAVVCLGYPLKGTKGAIRDETLLQLTVPVMFVQGSKDGLCSLEQLEDVRKKMNVVTALHVIEGGDHCFKIAKRDLLSSGSSQEEAEDQAVRAISEFVSSSLGVSPVRRQQPALPPPPTAPPAARSLWHMATTPRSHSPHSSRSTSPPQTTSKKRTRQATRCIWITKHCVGGKKLPLDIDEVTGKIKRAHQVKLSSYLGKLARGNVSILYSKWSDVPDDDKEMIWQEVLAVFEISNAEQMKKKILQSVGIKWSHFKTQLTTFWIYGEYKHLSPCEQYNIPQNEWDEFKKIRLDPAWQETRKKAQETQKKNTTPHTLSRGGYDLLDERIMADKLKKRLEEAAESDTDVEPPSPPKRHEKFKLARIRKSGEMTDAAREIAKRIDELEKQAAEGSFVPEGRQDILATAIGRPEHPGRVRGVGVGIGARGYFGPLPRGSSMNPEFLERLTQKITLEVTQNLMKQFGPSLVSLGAQSQQTPVKEHTPHVAPVSRNGSCVAPIDDPTGEETHNGVSDRCGLYIDERPPRLVAFGRVHEGGLTLHGVPLSGDLVRVSVEDVRDGLAPVPRRTAEVSLVGQALGGFVAWPRHLIKPIAAEDIERPKKRVRPVDRSSEPPLNNLILELLNTASSLYNNPLRVAWDTSAFGVENDTPLYIHHNEVLEVVQGNVGLSMSVIQLWVMFLNSLSVGTGNDDLYGFFEPYCIQNMGDQRQEATAYIRKHVLDSKKPIYLGAYHQEKNWQLLLLLPKEGVAVWFCSQHRKPDPYIKVIVQGLMTQFKVLNKHSSKSKQAVHWIYPKNNKQDESWESGYYVMHWMWTIVRVGIKDNWPEVFCDDKALPSESIEKIRTQWARYFLEGVKGAVRDETLLKLTVPVMFVQGSKDGLCPLEQLEAVRKKMNAISGLHVIEGGDHSFKIAKKHLQCIRSNQEEVEGQAVRAITGFVSSNLYRLN</sequence>
<comment type="caution">
    <text evidence="4">The sequence shown here is derived from an EMBL/GenBank/DDBJ whole genome shotgun (WGS) entry which is preliminary data.</text>
</comment>